<protein>
    <submittedName>
        <fullName evidence="2">Uncharacterized protein</fullName>
    </submittedName>
</protein>
<accession>A0A1A8Q7G8</accession>
<reference evidence="2" key="1">
    <citation type="submission" date="2016-05" db="EMBL/GenBank/DDBJ databases">
        <authorList>
            <person name="Lavstsen T."/>
            <person name="Jespersen J.S."/>
        </authorList>
    </citation>
    <scope>NUCLEOTIDE SEQUENCE</scope>
    <source>
        <tissue evidence="2">Brain</tissue>
    </source>
</reference>
<gene>
    <name evidence="2" type="primary">Nfu_g_1_011181</name>
</gene>
<sequence>YLNNLNDDLDQRKETTNSPTRSREITGWGFLLSSRRFMSSPGLFLRIDMFD</sequence>
<name>A0A1A8Q7G8_9TELE</name>
<reference evidence="2" key="2">
    <citation type="submission" date="2016-06" db="EMBL/GenBank/DDBJ databases">
        <title>The genome of a short-lived fish provides insights into sex chromosome evolution and the genetic control of aging.</title>
        <authorList>
            <person name="Reichwald K."/>
            <person name="Felder M."/>
            <person name="Petzold A."/>
            <person name="Koch P."/>
            <person name="Groth M."/>
            <person name="Platzer M."/>
        </authorList>
    </citation>
    <scope>NUCLEOTIDE SEQUENCE</scope>
    <source>
        <tissue evidence="2">Brain</tissue>
    </source>
</reference>
<evidence type="ECO:0000313" key="2">
    <source>
        <dbReference type="EMBL" id="SBR89144.1"/>
    </source>
</evidence>
<organism evidence="2">
    <name type="scientific">Nothobranchius rachovii</name>
    <name type="common">bluefin notho</name>
    <dbReference type="NCBI Taxonomy" id="451742"/>
    <lineage>
        <taxon>Eukaryota</taxon>
        <taxon>Metazoa</taxon>
        <taxon>Chordata</taxon>
        <taxon>Craniata</taxon>
        <taxon>Vertebrata</taxon>
        <taxon>Euteleostomi</taxon>
        <taxon>Actinopterygii</taxon>
        <taxon>Neopterygii</taxon>
        <taxon>Teleostei</taxon>
        <taxon>Neoteleostei</taxon>
        <taxon>Acanthomorphata</taxon>
        <taxon>Ovalentaria</taxon>
        <taxon>Atherinomorphae</taxon>
        <taxon>Cyprinodontiformes</taxon>
        <taxon>Nothobranchiidae</taxon>
        <taxon>Nothobranchius</taxon>
    </lineage>
</organism>
<feature type="non-terminal residue" evidence="2">
    <location>
        <position position="1"/>
    </location>
</feature>
<dbReference type="AlphaFoldDB" id="A0A1A8Q7G8"/>
<proteinExistence type="predicted"/>
<dbReference type="EMBL" id="HAEI01004516">
    <property type="protein sequence ID" value="SBR89144.1"/>
    <property type="molecule type" value="Transcribed_RNA"/>
</dbReference>
<feature type="region of interest" description="Disordered" evidence="1">
    <location>
        <begin position="1"/>
        <end position="22"/>
    </location>
</feature>
<evidence type="ECO:0000256" key="1">
    <source>
        <dbReference type="SAM" id="MobiDB-lite"/>
    </source>
</evidence>
<feature type="non-terminal residue" evidence="2">
    <location>
        <position position="51"/>
    </location>
</feature>